<organism evidence="2 3">
    <name type="scientific">Streptomyces leeuwenhoekii</name>
    <dbReference type="NCBI Taxonomy" id="1437453"/>
    <lineage>
        <taxon>Bacteria</taxon>
        <taxon>Bacillati</taxon>
        <taxon>Actinomycetota</taxon>
        <taxon>Actinomycetes</taxon>
        <taxon>Kitasatosporales</taxon>
        <taxon>Streptomycetaceae</taxon>
        <taxon>Streptomyces</taxon>
    </lineage>
</organism>
<proteinExistence type="predicted"/>
<evidence type="ECO:0000313" key="3">
    <source>
        <dbReference type="Proteomes" id="UP000035016"/>
    </source>
</evidence>
<reference evidence="3" key="1">
    <citation type="submission" date="2015-02" db="EMBL/GenBank/DDBJ databases">
        <authorList>
            <person name="Gomez-Escribano P.J."/>
        </authorList>
    </citation>
    <scope>NUCLEOTIDE SEQUENCE [LARGE SCALE GENOMIC DNA]</scope>
    <source>
        <strain evidence="3">C34 (DSM 42122 / NRRL B-24963)</strain>
        <plasmid evidence="3">pSLE1</plasmid>
    </source>
</reference>
<dbReference type="AlphaFoldDB" id="A0A0F7VKZ6"/>
<name>A0A0F7VKZ6_STRLW</name>
<dbReference type="EMBL" id="LN831788">
    <property type="protein sequence ID" value="CQR59200.1"/>
    <property type="molecule type" value="Genomic_DNA"/>
</dbReference>
<dbReference type="KEGG" id="sle:sle1_033"/>
<feature type="region of interest" description="Disordered" evidence="1">
    <location>
        <begin position="149"/>
        <end position="169"/>
    </location>
</feature>
<dbReference type="Proteomes" id="UP000035016">
    <property type="component" value="Plasmid pSLE1"/>
</dbReference>
<dbReference type="PATRIC" id="fig|1437453.6.peg.7158"/>
<evidence type="ECO:0000313" key="2">
    <source>
        <dbReference type="EMBL" id="CQR59200.1"/>
    </source>
</evidence>
<sequence>MAPKFLRIRREDHTADAAGPCPFYSHSRVTRRAAAIEVADYHDEVAQFERTRSADYHPAKANEPRRVLTLRGGVLAGANNGEGRGDWAHRPNVAVHTAVTGSGYAYGTSVAACNGSLELGHNAELSALVVVSTVDDRLLCQRPACRAMRDQASAPVPAQTPPIEGDRVT</sequence>
<evidence type="ECO:0000256" key="1">
    <source>
        <dbReference type="SAM" id="MobiDB-lite"/>
    </source>
</evidence>
<geneLocation type="plasmid" evidence="2 3">
    <name>pSLE1</name>
</geneLocation>
<accession>A0A0F7VKZ6</accession>
<protein>
    <submittedName>
        <fullName evidence="2">Sle1_033 protein</fullName>
    </submittedName>
</protein>
<gene>
    <name evidence="2" type="ORF">sle1_033</name>
</gene>
<keyword evidence="2" id="KW-0614">Plasmid</keyword>